<reference evidence="1" key="1">
    <citation type="journal article" date="2023" name="G3 (Bethesda)">
        <title>A reference genome for the long-term kleptoplast-retaining sea slug Elysia crispata morphotype clarki.</title>
        <authorList>
            <person name="Eastman K.E."/>
            <person name="Pendleton A.L."/>
            <person name="Shaikh M.A."/>
            <person name="Suttiyut T."/>
            <person name="Ogas R."/>
            <person name="Tomko P."/>
            <person name="Gavelis G."/>
            <person name="Widhalm J.R."/>
            <person name="Wisecaver J.H."/>
        </authorList>
    </citation>
    <scope>NUCLEOTIDE SEQUENCE</scope>
    <source>
        <strain evidence="1">ECLA1</strain>
    </source>
</reference>
<name>A0AAE0ZUP2_9GAST</name>
<organism evidence="1 2">
    <name type="scientific">Elysia crispata</name>
    <name type="common">lettuce slug</name>
    <dbReference type="NCBI Taxonomy" id="231223"/>
    <lineage>
        <taxon>Eukaryota</taxon>
        <taxon>Metazoa</taxon>
        <taxon>Spiralia</taxon>
        <taxon>Lophotrochozoa</taxon>
        <taxon>Mollusca</taxon>
        <taxon>Gastropoda</taxon>
        <taxon>Heterobranchia</taxon>
        <taxon>Euthyneura</taxon>
        <taxon>Panpulmonata</taxon>
        <taxon>Sacoglossa</taxon>
        <taxon>Placobranchoidea</taxon>
        <taxon>Plakobranchidae</taxon>
        <taxon>Elysia</taxon>
    </lineage>
</organism>
<protein>
    <submittedName>
        <fullName evidence="1">Uncharacterized protein</fullName>
    </submittedName>
</protein>
<proteinExistence type="predicted"/>
<gene>
    <name evidence="1" type="ORF">RRG08_049847</name>
</gene>
<dbReference type="Proteomes" id="UP001283361">
    <property type="component" value="Unassembled WGS sequence"/>
</dbReference>
<comment type="caution">
    <text evidence="1">The sequence shown here is derived from an EMBL/GenBank/DDBJ whole genome shotgun (WGS) entry which is preliminary data.</text>
</comment>
<evidence type="ECO:0000313" key="1">
    <source>
        <dbReference type="EMBL" id="KAK3775668.1"/>
    </source>
</evidence>
<evidence type="ECO:0000313" key="2">
    <source>
        <dbReference type="Proteomes" id="UP001283361"/>
    </source>
</evidence>
<dbReference type="AlphaFoldDB" id="A0AAE0ZUP2"/>
<accession>A0AAE0ZUP2</accession>
<dbReference type="EMBL" id="JAWDGP010003292">
    <property type="protein sequence ID" value="KAK3775668.1"/>
    <property type="molecule type" value="Genomic_DNA"/>
</dbReference>
<sequence length="214" mass="24276">MHHASKPDLLECLESLVLQPESIPKVDVRIIDGAAFVHMLDPNNSSIPIRTFRDYSQLVFLPCMKRSLQGAVPVDIVWDIYKEKSLKTQTRQDCGSVNVPGLFCTQENADTRLLFHASYSFHHGFSKVMIHATDTDVVIIAVSVSDNIPPTLHALEQHAKWAVYQAGHLWGQSLVGNPELPSQQMWGWQRETMILHGLRTGPLFQRQPMHVRNY</sequence>
<keyword evidence="2" id="KW-1185">Reference proteome</keyword>